<comment type="similarity">
    <text evidence="1 5">Belongs to the glycosyl hydrolase 5 (cellulase A) family.</text>
</comment>
<keyword evidence="4" id="KW-0961">Cell wall biogenesis/degradation</keyword>
<accession>A0A0W0CUL9</accession>
<dbReference type="Gene3D" id="3.20.20.80">
    <property type="entry name" value="Glycosidases"/>
    <property type="match status" value="1"/>
</dbReference>
<dbReference type="Pfam" id="PF00150">
    <property type="entry name" value="Cellulase"/>
    <property type="match status" value="1"/>
</dbReference>
<reference evidence="7 8" key="1">
    <citation type="submission" date="2015-10" db="EMBL/GenBank/DDBJ databases">
        <title>Draft genomes sequences of Candida glabrata isolates 1A, 1B, 2A, 2B, 3A and 3B.</title>
        <authorList>
            <person name="Haavelsrud O.E."/>
            <person name="Gaustad P."/>
        </authorList>
    </citation>
    <scope>NUCLEOTIDE SEQUENCE [LARGE SCALE GENOMIC DNA]</scope>
    <source>
        <strain evidence="7">910700640</strain>
    </source>
</reference>
<dbReference type="SUPFAM" id="SSF51445">
    <property type="entry name" value="(Trans)glycosidases"/>
    <property type="match status" value="1"/>
</dbReference>
<dbReference type="VEuPathDB" id="FungiDB:GWK60_M08701"/>
<evidence type="ECO:0000256" key="5">
    <source>
        <dbReference type="RuleBase" id="RU361153"/>
    </source>
</evidence>
<dbReference type="PANTHER" id="PTHR31297">
    <property type="entry name" value="GLUCAN ENDO-1,6-BETA-GLUCOSIDASE B"/>
    <property type="match status" value="1"/>
</dbReference>
<dbReference type="GO" id="GO:0005576">
    <property type="term" value="C:extracellular region"/>
    <property type="evidence" value="ECO:0007669"/>
    <property type="project" value="TreeGrafter"/>
</dbReference>
<evidence type="ECO:0000256" key="3">
    <source>
        <dbReference type="ARBA" id="ARBA00023295"/>
    </source>
</evidence>
<evidence type="ECO:0000256" key="4">
    <source>
        <dbReference type="ARBA" id="ARBA00023316"/>
    </source>
</evidence>
<dbReference type="InterPro" id="IPR050386">
    <property type="entry name" value="Glycosyl_hydrolase_5"/>
</dbReference>
<sequence length="569" mass="65074">MLHLFVVIFLALGVLGYDNSGLTTDELQSLQKRFQDYYNDGEVQVKGITIGGWLVTEPYITPSLYETAFTHVNKTLNGTNSTTFQNSTFGNYSIVDEYTLCKELGYQNALTLLKDHYETFITEDDFAQIKENGFNLVRLPIGYWAWKKNSNDTSRYNYVGNISYDDPYVSEGLQLQYLLKAIDWASKYELNVWIDLHGAPGSQNGFDNSGQRILYDDLGWLHADKTKPLTLAIWKDMFEKFVRTNNYNGYNTSSVVGLEIMNEPLGPKIGMRNIAQSYYEAFDMFKTAEAENNNPQNDNLTFVIHDAFQSIGYWNLHLNPDYRNVSNQYYNLTNVTYNSQSVLVDHHHYEVFTDFQLKNNQYNRIMDIINYGDSISKELDFHPAVVGEWSGAITDCARWVNGIGIGARYDGSYYKTTAFQSDSPPNGTCISQNDISTWSESYKTRVRQFIEAQLATYSAKTTGWIFWNWKTENAAEWDYLKLKENNLFPQPFDNFTYFNKDGQINSSFSTSLSIEAFGSPTSSRVSSTKHKNFAVSTKMRTSITGSSNNNTWMYFLSAALSMLAVCCVM</sequence>
<dbReference type="GO" id="GO:0009277">
    <property type="term" value="C:fungal-type cell wall"/>
    <property type="evidence" value="ECO:0007669"/>
    <property type="project" value="EnsemblFungi"/>
</dbReference>
<evidence type="ECO:0000313" key="7">
    <source>
        <dbReference type="EMBL" id="KTB04138.1"/>
    </source>
</evidence>
<dbReference type="InterPro" id="IPR001547">
    <property type="entry name" value="Glyco_hydro_5"/>
</dbReference>
<keyword evidence="2 5" id="KW-0378">Hydrolase</keyword>
<dbReference type="InterPro" id="IPR018087">
    <property type="entry name" value="Glyco_hydro_5_CS"/>
</dbReference>
<dbReference type="GO" id="GO:0009986">
    <property type="term" value="C:cell surface"/>
    <property type="evidence" value="ECO:0007669"/>
    <property type="project" value="TreeGrafter"/>
</dbReference>
<protein>
    <submittedName>
        <fullName evidence="7">Glucan 1,3-beta-glucosidase 2</fullName>
    </submittedName>
</protein>
<dbReference type="GO" id="GO:0071555">
    <property type="term" value="P:cell wall organization"/>
    <property type="evidence" value="ECO:0007669"/>
    <property type="project" value="UniProtKB-KW"/>
</dbReference>
<comment type="caution">
    <text evidence="7">The sequence shown here is derived from an EMBL/GenBank/DDBJ whole genome shotgun (WGS) entry which is preliminary data.</text>
</comment>
<dbReference type="VEuPathDB" id="FungiDB:CAGL0M08756g"/>
<dbReference type="AlphaFoldDB" id="A0A0W0CUL9"/>
<dbReference type="InterPro" id="IPR017853">
    <property type="entry name" value="GH"/>
</dbReference>
<feature type="domain" description="Glycoside hydrolase family 5" evidence="6">
    <location>
        <begin position="117"/>
        <end position="391"/>
    </location>
</feature>
<proteinExistence type="inferred from homology"/>
<keyword evidence="3 5" id="KW-0326">Glycosidase</keyword>
<dbReference type="EMBL" id="LLZZ01000117">
    <property type="protein sequence ID" value="KTB04138.1"/>
    <property type="molecule type" value="Genomic_DNA"/>
</dbReference>
<evidence type="ECO:0000313" key="8">
    <source>
        <dbReference type="Proteomes" id="UP000054886"/>
    </source>
</evidence>
<dbReference type="PROSITE" id="PS00659">
    <property type="entry name" value="GLYCOSYL_HYDROL_F5"/>
    <property type="match status" value="1"/>
</dbReference>
<evidence type="ECO:0000256" key="2">
    <source>
        <dbReference type="ARBA" id="ARBA00022801"/>
    </source>
</evidence>
<dbReference type="VEuPathDB" id="FungiDB:B1J91_M08756g"/>
<dbReference type="VEuPathDB" id="FungiDB:GVI51_M08723"/>
<evidence type="ECO:0000256" key="1">
    <source>
        <dbReference type="ARBA" id="ARBA00005641"/>
    </source>
</evidence>
<dbReference type="PANTHER" id="PTHR31297:SF9">
    <property type="entry name" value="GLUCAN 1,3-BETA-GLUCOSIDASE 2"/>
    <property type="match status" value="1"/>
</dbReference>
<dbReference type="GO" id="GO:0004338">
    <property type="term" value="F:glucan exo-1,3-beta-glucosidase activity"/>
    <property type="evidence" value="ECO:0007669"/>
    <property type="project" value="EnsemblFungi"/>
</dbReference>
<dbReference type="Proteomes" id="UP000054886">
    <property type="component" value="Unassembled WGS sequence"/>
</dbReference>
<organism evidence="7 8">
    <name type="scientific">Candida glabrata</name>
    <name type="common">Yeast</name>
    <name type="synonym">Torulopsis glabrata</name>
    <dbReference type="NCBI Taxonomy" id="5478"/>
    <lineage>
        <taxon>Eukaryota</taxon>
        <taxon>Fungi</taxon>
        <taxon>Dikarya</taxon>
        <taxon>Ascomycota</taxon>
        <taxon>Saccharomycotina</taxon>
        <taxon>Saccharomycetes</taxon>
        <taxon>Saccharomycetales</taxon>
        <taxon>Saccharomycetaceae</taxon>
        <taxon>Nakaseomyces</taxon>
    </lineage>
</organism>
<gene>
    <name evidence="7" type="ORF">AO440_004229</name>
</gene>
<evidence type="ECO:0000259" key="6">
    <source>
        <dbReference type="Pfam" id="PF00150"/>
    </source>
</evidence>
<dbReference type="GO" id="GO:0009251">
    <property type="term" value="P:glucan catabolic process"/>
    <property type="evidence" value="ECO:0007669"/>
    <property type="project" value="TreeGrafter"/>
</dbReference>
<name>A0A0W0CUL9_CANGB</name>